<keyword evidence="4 5" id="KW-0472">Membrane</keyword>
<sequence length="501" mass="55104">MKKFTNIILSLLLVHFILTQLVSASSEEAKGVTAPKRDISPNKVSIIPLSGMIDGGIHSSLKRRVEIAKEDGSNLIIFEIDTFGGRLEPAFEISEYISNIKNAKTIAFIPTKAISAGSLIAISCNEIYMAPQAELGDCEPIVPSSEGGYKTVGEKIQTVLRTKFRKFAEKNGYPVLLSEAMVTKEIEVYYVVTEDRPDGFYISGRELKEMNEEEKKKLKSKKLIIEEGRLLTMYAKEAYEYQFAKEIVEDRNSLLKLLNIDKVTTSLLETNWSEEMVRFLESIAPILLGIGMVALWMEFRSPGFGLPGIIGILCLATVFLSKHLVGLAETPEIIIFFVGIALLAVEILIIPGFGIAGIAGSIMILTGAVLAFQDFTIPRTPYDVDILIKNIFTIMCSFLGSGIAMFLLFKYMPGMPFFHRLVLTASETTKSGFVISSQPAGGSDLTGKKGKAITTLHPTGKIEVNNHTLDVVTDGEFIEKGQSVEIIEIRGNRIVVRAAIN</sequence>
<dbReference type="InterPro" id="IPR002810">
    <property type="entry name" value="NfeD-like_C"/>
</dbReference>
<evidence type="ECO:0000259" key="7">
    <source>
        <dbReference type="Pfam" id="PF01957"/>
    </source>
</evidence>
<evidence type="ECO:0000256" key="5">
    <source>
        <dbReference type="SAM" id="Phobius"/>
    </source>
</evidence>
<dbReference type="InterPro" id="IPR029045">
    <property type="entry name" value="ClpP/crotonase-like_dom_sf"/>
</dbReference>
<evidence type="ECO:0000256" key="1">
    <source>
        <dbReference type="ARBA" id="ARBA00004141"/>
    </source>
</evidence>
<feature type="chain" id="PRO_5009140099" evidence="6">
    <location>
        <begin position="25"/>
        <end position="501"/>
    </location>
</feature>
<dbReference type="InterPro" id="IPR052165">
    <property type="entry name" value="Membrane_assoc_protease"/>
</dbReference>
<feature type="domain" description="NfeD-like C-terminal" evidence="7">
    <location>
        <begin position="444"/>
        <end position="497"/>
    </location>
</feature>
<feature type="transmembrane region" description="Helical" evidence="5">
    <location>
        <begin position="355"/>
        <end position="375"/>
    </location>
</feature>
<name>A0A1E3XDG7_9BACT</name>
<feature type="transmembrane region" description="Helical" evidence="5">
    <location>
        <begin position="333"/>
        <end position="350"/>
    </location>
</feature>
<keyword evidence="6" id="KW-0732">Signal</keyword>
<evidence type="ECO:0000256" key="3">
    <source>
        <dbReference type="ARBA" id="ARBA00022989"/>
    </source>
</evidence>
<dbReference type="Gene3D" id="2.40.50.140">
    <property type="entry name" value="Nucleic acid-binding proteins"/>
    <property type="match status" value="1"/>
</dbReference>
<dbReference type="InterPro" id="IPR056738">
    <property type="entry name" value="NfeD1b_N"/>
</dbReference>
<dbReference type="Proteomes" id="UP000094056">
    <property type="component" value="Unassembled WGS sequence"/>
</dbReference>
<dbReference type="InterPro" id="IPR012340">
    <property type="entry name" value="NA-bd_OB-fold"/>
</dbReference>
<evidence type="ECO:0000256" key="6">
    <source>
        <dbReference type="SAM" id="SignalP"/>
    </source>
</evidence>
<organism evidence="10 11">
    <name type="scientific">Candidatus Scalindua rubra</name>
    <dbReference type="NCBI Taxonomy" id="1872076"/>
    <lineage>
        <taxon>Bacteria</taxon>
        <taxon>Pseudomonadati</taxon>
        <taxon>Planctomycetota</taxon>
        <taxon>Candidatus Brocadiia</taxon>
        <taxon>Candidatus Brocadiales</taxon>
        <taxon>Candidatus Scalinduaceae</taxon>
        <taxon>Candidatus Scalindua</taxon>
    </lineage>
</organism>
<evidence type="ECO:0000313" key="11">
    <source>
        <dbReference type="Proteomes" id="UP000094056"/>
    </source>
</evidence>
<accession>A0A1E3XDG7</accession>
<dbReference type="InterPro" id="IPR056739">
    <property type="entry name" value="NfeD_membrane"/>
</dbReference>
<evidence type="ECO:0000256" key="4">
    <source>
        <dbReference type="ARBA" id="ARBA00023136"/>
    </source>
</evidence>
<feature type="transmembrane region" description="Helical" evidence="5">
    <location>
        <begin position="387"/>
        <end position="409"/>
    </location>
</feature>
<dbReference type="CDD" id="cd07021">
    <property type="entry name" value="Clp_protease_NfeD_like"/>
    <property type="match status" value="1"/>
</dbReference>
<evidence type="ECO:0000256" key="2">
    <source>
        <dbReference type="ARBA" id="ARBA00022692"/>
    </source>
</evidence>
<dbReference type="Pfam" id="PF25145">
    <property type="entry name" value="NfeD1b_N"/>
    <property type="match status" value="1"/>
</dbReference>
<dbReference type="PANTHER" id="PTHR33507">
    <property type="entry name" value="INNER MEMBRANE PROTEIN YBBJ"/>
    <property type="match status" value="1"/>
</dbReference>
<proteinExistence type="predicted"/>
<evidence type="ECO:0000259" key="8">
    <source>
        <dbReference type="Pfam" id="PF24961"/>
    </source>
</evidence>
<keyword evidence="3 5" id="KW-1133">Transmembrane helix</keyword>
<feature type="transmembrane region" description="Helical" evidence="5">
    <location>
        <begin position="276"/>
        <end position="297"/>
    </location>
</feature>
<dbReference type="Gene3D" id="3.90.226.10">
    <property type="entry name" value="2-enoyl-CoA Hydratase, Chain A, domain 1"/>
    <property type="match status" value="1"/>
</dbReference>
<comment type="subcellular location">
    <subcellularLocation>
        <location evidence="1">Membrane</location>
        <topology evidence="1">Multi-pass membrane protein</topology>
    </subcellularLocation>
</comment>
<dbReference type="SUPFAM" id="SSF52096">
    <property type="entry name" value="ClpP/crotonase"/>
    <property type="match status" value="1"/>
</dbReference>
<protein>
    <submittedName>
        <fullName evidence="10">Putative membrane protein</fullName>
    </submittedName>
</protein>
<dbReference type="EMBL" id="MAYW01000023">
    <property type="protein sequence ID" value="ODS33620.1"/>
    <property type="molecule type" value="Genomic_DNA"/>
</dbReference>
<dbReference type="Pfam" id="PF01957">
    <property type="entry name" value="NfeD"/>
    <property type="match status" value="1"/>
</dbReference>
<feature type="signal peptide" evidence="6">
    <location>
        <begin position="1"/>
        <end position="24"/>
    </location>
</feature>
<keyword evidence="2 5" id="KW-0812">Transmembrane</keyword>
<evidence type="ECO:0000313" key="10">
    <source>
        <dbReference type="EMBL" id="ODS33620.1"/>
    </source>
</evidence>
<reference evidence="10 11" key="1">
    <citation type="submission" date="2016-07" db="EMBL/GenBank/DDBJ databases">
        <title>Draft genome of Scalindua rubra, obtained from a brine-seawater interface in the Red Sea, sheds light on salt adaptation in anammox bacteria.</title>
        <authorList>
            <person name="Speth D.R."/>
            <person name="Lagkouvardos I."/>
            <person name="Wang Y."/>
            <person name="Qian P.-Y."/>
            <person name="Dutilh B.E."/>
            <person name="Jetten M.S."/>
        </authorList>
    </citation>
    <scope>NUCLEOTIDE SEQUENCE [LARGE SCALE GENOMIC DNA]</scope>
    <source>
        <strain evidence="10">BSI-1</strain>
    </source>
</reference>
<dbReference type="GO" id="GO:0005886">
    <property type="term" value="C:plasma membrane"/>
    <property type="evidence" value="ECO:0007669"/>
    <property type="project" value="TreeGrafter"/>
</dbReference>
<dbReference type="Pfam" id="PF24961">
    <property type="entry name" value="NfeD_membrane"/>
    <property type="match status" value="1"/>
</dbReference>
<dbReference type="SUPFAM" id="SSF141322">
    <property type="entry name" value="NfeD domain-like"/>
    <property type="match status" value="1"/>
</dbReference>
<feature type="transmembrane region" description="Helical" evidence="5">
    <location>
        <begin position="304"/>
        <end position="321"/>
    </location>
</feature>
<feature type="domain" description="NfeD integral membrane" evidence="8">
    <location>
        <begin position="283"/>
        <end position="410"/>
    </location>
</feature>
<evidence type="ECO:0000259" key="9">
    <source>
        <dbReference type="Pfam" id="PF25145"/>
    </source>
</evidence>
<feature type="domain" description="NfeD1b N-terminal" evidence="9">
    <location>
        <begin position="43"/>
        <end position="189"/>
    </location>
</feature>
<dbReference type="AlphaFoldDB" id="A0A1E3XDG7"/>
<dbReference type="PANTHER" id="PTHR33507:SF3">
    <property type="entry name" value="INNER MEMBRANE PROTEIN YBBJ"/>
    <property type="match status" value="1"/>
</dbReference>
<gene>
    <name evidence="10" type="ORF">SCARUB_01220</name>
</gene>
<comment type="caution">
    <text evidence="10">The sequence shown here is derived from an EMBL/GenBank/DDBJ whole genome shotgun (WGS) entry which is preliminary data.</text>
</comment>